<evidence type="ECO:0000256" key="2">
    <source>
        <dbReference type="ARBA" id="ARBA00023315"/>
    </source>
</evidence>
<dbReference type="PROSITE" id="PS51186">
    <property type="entry name" value="GNAT"/>
    <property type="match status" value="1"/>
</dbReference>
<name>A0ABM1VZE0_APLCA</name>
<accession>A0ABM1VZE0</accession>
<keyword evidence="1" id="KW-0808">Transferase</keyword>
<evidence type="ECO:0000313" key="5">
    <source>
        <dbReference type="Proteomes" id="UP000694888"/>
    </source>
</evidence>
<evidence type="ECO:0000256" key="3">
    <source>
        <dbReference type="SAM" id="SignalP"/>
    </source>
</evidence>
<dbReference type="SUPFAM" id="SSF55729">
    <property type="entry name" value="Acyl-CoA N-acyltransferases (Nat)"/>
    <property type="match status" value="1"/>
</dbReference>
<keyword evidence="3" id="KW-0732">Signal</keyword>
<dbReference type="Proteomes" id="UP000694888">
    <property type="component" value="Unplaced"/>
</dbReference>
<feature type="domain" description="N-acetyltransferase" evidence="4">
    <location>
        <begin position="21"/>
        <end position="113"/>
    </location>
</feature>
<dbReference type="InterPro" id="IPR050680">
    <property type="entry name" value="YpeA/RimI_acetyltransf"/>
</dbReference>
<keyword evidence="5" id="KW-1185">Reference proteome</keyword>
<dbReference type="PANTHER" id="PTHR43420:SF47">
    <property type="entry name" value="N-ACETYLTRANSFERASE DOMAIN-CONTAINING PROTEIN"/>
    <property type="match status" value="1"/>
</dbReference>
<sequence>MLMRYGCIAVLCLYCLGYSSGAFHKVPPGMCYISEIAVDAKFQGRGVGQALLDLADTEARSKNCHASYLYVAGNNRAKKLYERVGYVESGKKEGLLVTLSSGVNLYYLMKKQL</sequence>
<dbReference type="Pfam" id="PF00583">
    <property type="entry name" value="Acetyltransf_1"/>
    <property type="match status" value="1"/>
</dbReference>
<dbReference type="PANTHER" id="PTHR43420">
    <property type="entry name" value="ACETYLTRANSFERASE"/>
    <property type="match status" value="1"/>
</dbReference>
<reference evidence="6" key="1">
    <citation type="submission" date="2025-08" db="UniProtKB">
        <authorList>
            <consortium name="RefSeq"/>
        </authorList>
    </citation>
    <scope>IDENTIFICATION</scope>
</reference>
<dbReference type="CDD" id="cd04301">
    <property type="entry name" value="NAT_SF"/>
    <property type="match status" value="1"/>
</dbReference>
<protein>
    <submittedName>
        <fullName evidence="6">Mycothiol acetyltransferase-like</fullName>
    </submittedName>
</protein>
<dbReference type="RefSeq" id="XP_035827783.1">
    <property type="nucleotide sequence ID" value="XM_035971890.1"/>
</dbReference>
<keyword evidence="2" id="KW-0012">Acyltransferase</keyword>
<evidence type="ECO:0000256" key="1">
    <source>
        <dbReference type="ARBA" id="ARBA00022679"/>
    </source>
</evidence>
<feature type="signal peptide" evidence="3">
    <location>
        <begin position="1"/>
        <end position="21"/>
    </location>
</feature>
<organism evidence="5 6">
    <name type="scientific">Aplysia californica</name>
    <name type="common">California sea hare</name>
    <dbReference type="NCBI Taxonomy" id="6500"/>
    <lineage>
        <taxon>Eukaryota</taxon>
        <taxon>Metazoa</taxon>
        <taxon>Spiralia</taxon>
        <taxon>Lophotrochozoa</taxon>
        <taxon>Mollusca</taxon>
        <taxon>Gastropoda</taxon>
        <taxon>Heterobranchia</taxon>
        <taxon>Euthyneura</taxon>
        <taxon>Tectipleura</taxon>
        <taxon>Aplysiida</taxon>
        <taxon>Aplysioidea</taxon>
        <taxon>Aplysiidae</taxon>
        <taxon>Aplysia</taxon>
    </lineage>
</organism>
<evidence type="ECO:0000259" key="4">
    <source>
        <dbReference type="PROSITE" id="PS51186"/>
    </source>
</evidence>
<feature type="chain" id="PRO_5046569949" evidence="3">
    <location>
        <begin position="22"/>
        <end position="113"/>
    </location>
</feature>
<dbReference type="GeneID" id="118478386"/>
<dbReference type="InterPro" id="IPR000182">
    <property type="entry name" value="GNAT_dom"/>
</dbReference>
<evidence type="ECO:0000313" key="6">
    <source>
        <dbReference type="RefSeq" id="XP_035827783.1"/>
    </source>
</evidence>
<dbReference type="InterPro" id="IPR016181">
    <property type="entry name" value="Acyl_CoA_acyltransferase"/>
</dbReference>
<dbReference type="Gene3D" id="3.40.630.30">
    <property type="match status" value="1"/>
</dbReference>
<proteinExistence type="predicted"/>
<gene>
    <name evidence="6" type="primary">LOC118478386</name>
</gene>